<name>A0A2G1VP61_9FLAO</name>
<evidence type="ECO:0000313" key="1">
    <source>
        <dbReference type="EMBL" id="PHQ28543.1"/>
    </source>
</evidence>
<protein>
    <recommendedName>
        <fullName evidence="3">DUF2219 domain-containing protein</fullName>
    </recommendedName>
</protein>
<dbReference type="InterPro" id="IPR018707">
    <property type="entry name" value="LpxR"/>
</dbReference>
<accession>A0A2G1VP61</accession>
<dbReference type="Pfam" id="PF09982">
    <property type="entry name" value="LpxR"/>
    <property type="match status" value="1"/>
</dbReference>
<dbReference type="Proteomes" id="UP000229433">
    <property type="component" value="Unassembled WGS sequence"/>
</dbReference>
<dbReference type="OrthoDB" id="622552at2"/>
<keyword evidence="2" id="KW-1185">Reference proteome</keyword>
<proteinExistence type="predicted"/>
<dbReference type="AlphaFoldDB" id="A0A2G1VP61"/>
<dbReference type="InterPro" id="IPR037107">
    <property type="entry name" value="Put_OMP_sf"/>
</dbReference>
<organism evidence="1 2">
    <name type="scientific">Leeuwenhoekiella nanhaiensis</name>
    <dbReference type="NCBI Taxonomy" id="1655491"/>
    <lineage>
        <taxon>Bacteria</taxon>
        <taxon>Pseudomonadati</taxon>
        <taxon>Bacteroidota</taxon>
        <taxon>Flavobacteriia</taxon>
        <taxon>Flavobacteriales</taxon>
        <taxon>Flavobacteriaceae</taxon>
        <taxon>Leeuwenhoekiella</taxon>
    </lineage>
</organism>
<evidence type="ECO:0000313" key="2">
    <source>
        <dbReference type="Proteomes" id="UP000229433"/>
    </source>
</evidence>
<dbReference type="EMBL" id="NQXA01000013">
    <property type="protein sequence ID" value="PHQ28543.1"/>
    <property type="molecule type" value="Genomic_DNA"/>
</dbReference>
<comment type="caution">
    <text evidence="1">The sequence shown here is derived from an EMBL/GenBank/DDBJ whole genome shotgun (WGS) entry which is preliminary data.</text>
</comment>
<dbReference type="RefSeq" id="WP_099647060.1">
    <property type="nucleotide sequence ID" value="NZ_KZ319295.1"/>
</dbReference>
<gene>
    <name evidence="1" type="ORF">CJ305_14735</name>
</gene>
<evidence type="ECO:0008006" key="3">
    <source>
        <dbReference type="Google" id="ProtNLM"/>
    </source>
</evidence>
<sequence>MNLNQRIFFIAVLLLNFAIKAQETPGYRYEILLGHDNDFTVFGARTDWHYTYGIHAAFNWKPFNENFLSKVFPQKTAFSHGIGAHVQAYTPDYARTFQIVRTRQPYAGWGYFDFATNYAFEKSYVQFKLDLGILGPAVQAGEIQNFIHEYFSKDIFVDNWENQIPNTFGINIRAEYAQDLITQDWFSLYALGRASAGTIFNFAEAGLNFRIGKFLPISQSVARQQSLFGRGETEFFLEAGVNMHFSAYNATIEKADANGVKVVPQDLVNHSIFNGNIGLFFASKRYTLGMKWNYTEGEIEGNKPHRFIIVAGTYKFN</sequence>
<dbReference type="Gene3D" id="2.40.128.140">
    <property type="entry name" value="Outer membrane protein"/>
    <property type="match status" value="1"/>
</dbReference>
<reference evidence="1 2" key="1">
    <citation type="submission" date="2017-08" db="EMBL/GenBank/DDBJ databases">
        <title>The whole genome shortgun sequences of strain Leeuwenhoekiella nanhaiensis G18 from the South China Sea.</title>
        <authorList>
            <person name="Liu Q."/>
        </authorList>
    </citation>
    <scope>NUCLEOTIDE SEQUENCE [LARGE SCALE GENOMIC DNA]</scope>
    <source>
        <strain evidence="1 2">G18</strain>
    </source>
</reference>